<dbReference type="EMBL" id="UYJE01001228">
    <property type="protein sequence ID" value="VDI00335.1"/>
    <property type="molecule type" value="Genomic_DNA"/>
</dbReference>
<comment type="caution">
    <text evidence="2">The sequence shown here is derived from an EMBL/GenBank/DDBJ whole genome shotgun (WGS) entry which is preliminary data.</text>
</comment>
<evidence type="ECO:0000313" key="3">
    <source>
        <dbReference type="Proteomes" id="UP000596742"/>
    </source>
</evidence>
<reference evidence="2" key="1">
    <citation type="submission" date="2018-11" db="EMBL/GenBank/DDBJ databases">
        <authorList>
            <person name="Alioto T."/>
            <person name="Alioto T."/>
        </authorList>
    </citation>
    <scope>NUCLEOTIDE SEQUENCE</scope>
</reference>
<evidence type="ECO:0000313" key="2">
    <source>
        <dbReference type="EMBL" id="VDI00335.1"/>
    </source>
</evidence>
<keyword evidence="3" id="KW-1185">Reference proteome</keyword>
<accession>A0A8B6C6P8</accession>
<feature type="compositionally biased region" description="Polar residues" evidence="1">
    <location>
        <begin position="169"/>
        <end position="233"/>
    </location>
</feature>
<evidence type="ECO:0000256" key="1">
    <source>
        <dbReference type="SAM" id="MobiDB-lite"/>
    </source>
</evidence>
<proteinExistence type="predicted"/>
<evidence type="ECO:0008006" key="4">
    <source>
        <dbReference type="Google" id="ProtNLM"/>
    </source>
</evidence>
<dbReference type="AlphaFoldDB" id="A0A8B6C6P8"/>
<sequence length="381" mass="42268">MATLEEIEFVTTKMTWYEGYDYCVAANKRLMYVMSDFSQLEIERLLYLKEVSASLNVRELSFWTIHKVNNQTPKGERFYTESPVENFMYGYSFPLCVYHVYERYNNRLGWEADNCLGKKQYVMCSNRVSSVYLYDDTQEGKVRNRRKSRPATIRQKSPRDGADEEVSVGRTTIQANTGETSLTELPSLVTSDETVSAERTTTPANNGETSSTELSSIVTSDETVSGERTTTPANNGETSSTVTSEENVSIGRTATTANNRETSLADLSLLVTPDKNVSDGRKVSRASNGEKTLGGQVHTTAGAVIGIMSSFVIIYNAAPLLKGIFKLVPKTADGEIRQGEVEDQVADTIAIAMSGIDDRILFTRRIDKWSVPPINHSDVVS</sequence>
<dbReference type="InterPro" id="IPR016187">
    <property type="entry name" value="CTDL_fold"/>
</dbReference>
<feature type="region of interest" description="Disordered" evidence="1">
    <location>
        <begin position="139"/>
        <end position="257"/>
    </location>
</feature>
<organism evidence="2 3">
    <name type="scientific">Mytilus galloprovincialis</name>
    <name type="common">Mediterranean mussel</name>
    <dbReference type="NCBI Taxonomy" id="29158"/>
    <lineage>
        <taxon>Eukaryota</taxon>
        <taxon>Metazoa</taxon>
        <taxon>Spiralia</taxon>
        <taxon>Lophotrochozoa</taxon>
        <taxon>Mollusca</taxon>
        <taxon>Bivalvia</taxon>
        <taxon>Autobranchia</taxon>
        <taxon>Pteriomorphia</taxon>
        <taxon>Mytilida</taxon>
        <taxon>Mytiloidea</taxon>
        <taxon>Mytilidae</taxon>
        <taxon>Mytilinae</taxon>
        <taxon>Mytilus</taxon>
    </lineage>
</organism>
<dbReference type="OrthoDB" id="10287408at2759"/>
<protein>
    <recommendedName>
        <fullName evidence="4">C-type lectin domain-containing protein</fullName>
    </recommendedName>
</protein>
<dbReference type="Proteomes" id="UP000596742">
    <property type="component" value="Unassembled WGS sequence"/>
</dbReference>
<dbReference type="SUPFAM" id="SSF56436">
    <property type="entry name" value="C-type lectin-like"/>
    <property type="match status" value="1"/>
</dbReference>
<feature type="compositionally biased region" description="Low complexity" evidence="1">
    <location>
        <begin position="234"/>
        <end position="249"/>
    </location>
</feature>
<gene>
    <name evidence="2" type="ORF">MGAL_10B083480</name>
</gene>
<name>A0A8B6C6P8_MYTGA</name>